<keyword evidence="4" id="KW-1185">Reference proteome</keyword>
<evidence type="ECO:0000256" key="2">
    <source>
        <dbReference type="SAM" id="Phobius"/>
    </source>
</evidence>
<evidence type="ECO:0000256" key="1">
    <source>
        <dbReference type="SAM" id="MobiDB-lite"/>
    </source>
</evidence>
<sequence>MTMTTDAGRGGASEQESAPVLSPTPGQRLRAWRGRLVIGAIIVLVAVAGVLIAGQSAQQRPPLDPGSATPTGAKALVEVLREQGVEVRTATTLAQADRAVAEVAPDDLTVAIYDPNRFLPVSKLAGDDRLDGRTVLIAPPKGAADQLRETGREVAVISTGSVLENQHIAEGRNAGEAIRLLGGTRVLLWYTPSLADLGTAAPKTIADLTPPWVTPLIVLAALIVAAAAIWRGRRFGPLVVEDLPVVVRASESLEGRARLYQRSDARLAALDALRMGAVGRLATALGLGPAAPVADVCAAVAARTRLDPAEVRRVLLDAEPRGDAELMELARRVAALEESVSQLVKPGTGEWQR</sequence>
<protein>
    <submittedName>
        <fullName evidence="3">DUF4350 domain-containing protein</fullName>
    </submittedName>
</protein>
<gene>
    <name evidence="3" type="ORF">GCM10022287_21530</name>
</gene>
<keyword evidence="2" id="KW-0472">Membrane</keyword>
<comment type="caution">
    <text evidence="3">The sequence shown here is derived from an EMBL/GenBank/DDBJ whole genome shotgun (WGS) entry which is preliminary data.</text>
</comment>
<proteinExistence type="predicted"/>
<feature type="transmembrane region" description="Helical" evidence="2">
    <location>
        <begin position="212"/>
        <end position="230"/>
    </location>
</feature>
<accession>A0ABP8A1G9</accession>
<feature type="region of interest" description="Disordered" evidence="1">
    <location>
        <begin position="1"/>
        <end position="26"/>
    </location>
</feature>
<evidence type="ECO:0000313" key="4">
    <source>
        <dbReference type="Proteomes" id="UP001501079"/>
    </source>
</evidence>
<dbReference type="Proteomes" id="UP001501079">
    <property type="component" value="Unassembled WGS sequence"/>
</dbReference>
<dbReference type="RefSeq" id="WP_344754216.1">
    <property type="nucleotide sequence ID" value="NZ_BAABBW010000003.1"/>
</dbReference>
<feature type="transmembrane region" description="Helical" evidence="2">
    <location>
        <begin position="36"/>
        <end position="54"/>
    </location>
</feature>
<keyword evidence="2" id="KW-1133">Transmembrane helix</keyword>
<name>A0ABP8A1G9_9MICO</name>
<organism evidence="3 4">
    <name type="scientific">Gryllotalpicola koreensis</name>
    <dbReference type="NCBI Taxonomy" id="993086"/>
    <lineage>
        <taxon>Bacteria</taxon>
        <taxon>Bacillati</taxon>
        <taxon>Actinomycetota</taxon>
        <taxon>Actinomycetes</taxon>
        <taxon>Micrococcales</taxon>
        <taxon>Microbacteriaceae</taxon>
        <taxon>Gryllotalpicola</taxon>
    </lineage>
</organism>
<evidence type="ECO:0000313" key="3">
    <source>
        <dbReference type="EMBL" id="GAA4175626.1"/>
    </source>
</evidence>
<keyword evidence="2" id="KW-0812">Transmembrane</keyword>
<reference evidence="4" key="1">
    <citation type="journal article" date="2019" name="Int. J. Syst. Evol. Microbiol.">
        <title>The Global Catalogue of Microorganisms (GCM) 10K type strain sequencing project: providing services to taxonomists for standard genome sequencing and annotation.</title>
        <authorList>
            <consortium name="The Broad Institute Genomics Platform"/>
            <consortium name="The Broad Institute Genome Sequencing Center for Infectious Disease"/>
            <person name="Wu L."/>
            <person name="Ma J."/>
        </authorList>
    </citation>
    <scope>NUCLEOTIDE SEQUENCE [LARGE SCALE GENOMIC DNA]</scope>
    <source>
        <strain evidence="4">JCM 17591</strain>
    </source>
</reference>
<dbReference type="EMBL" id="BAABBW010000003">
    <property type="protein sequence ID" value="GAA4175626.1"/>
    <property type="molecule type" value="Genomic_DNA"/>
</dbReference>